<organism evidence="9 10">
    <name type="scientific">Gulosibacter macacae</name>
    <dbReference type="NCBI Taxonomy" id="2488791"/>
    <lineage>
        <taxon>Bacteria</taxon>
        <taxon>Bacillati</taxon>
        <taxon>Actinomycetota</taxon>
        <taxon>Actinomycetes</taxon>
        <taxon>Micrococcales</taxon>
        <taxon>Microbacteriaceae</taxon>
        <taxon>Gulosibacter</taxon>
    </lineage>
</organism>
<evidence type="ECO:0000256" key="4">
    <source>
        <dbReference type="ARBA" id="ARBA00022475"/>
    </source>
</evidence>
<comment type="similarity">
    <text evidence="2">Belongs to the binding-protein-dependent transport system permease family. FecCD subfamily.</text>
</comment>
<comment type="subcellular location">
    <subcellularLocation>
        <location evidence="1">Cell membrane</location>
        <topology evidence="1">Multi-pass membrane protein</topology>
    </subcellularLocation>
</comment>
<evidence type="ECO:0000256" key="2">
    <source>
        <dbReference type="ARBA" id="ARBA00007935"/>
    </source>
</evidence>
<accession>A0A3P3VYE7</accession>
<evidence type="ECO:0000256" key="8">
    <source>
        <dbReference type="SAM" id="Phobius"/>
    </source>
</evidence>
<dbReference type="SUPFAM" id="SSF81345">
    <property type="entry name" value="ABC transporter involved in vitamin B12 uptake, BtuC"/>
    <property type="match status" value="1"/>
</dbReference>
<evidence type="ECO:0000256" key="3">
    <source>
        <dbReference type="ARBA" id="ARBA00022448"/>
    </source>
</evidence>
<keyword evidence="5 8" id="KW-0812">Transmembrane</keyword>
<dbReference type="AlphaFoldDB" id="A0A3P3VYE7"/>
<dbReference type="PANTHER" id="PTHR30472">
    <property type="entry name" value="FERRIC ENTEROBACTIN TRANSPORT SYSTEM PERMEASE PROTEIN"/>
    <property type="match status" value="1"/>
</dbReference>
<keyword evidence="7 8" id="KW-0472">Membrane</keyword>
<keyword evidence="4" id="KW-1003">Cell membrane</keyword>
<keyword evidence="10" id="KW-1185">Reference proteome</keyword>
<evidence type="ECO:0000313" key="10">
    <source>
        <dbReference type="Proteomes" id="UP000274391"/>
    </source>
</evidence>
<keyword evidence="6 8" id="KW-1133">Transmembrane helix</keyword>
<protein>
    <submittedName>
        <fullName evidence="9">ABC transporter permease</fullName>
    </submittedName>
</protein>
<dbReference type="Gene3D" id="1.10.3470.10">
    <property type="entry name" value="ABC transporter involved in vitamin B12 uptake, BtuC"/>
    <property type="match status" value="1"/>
</dbReference>
<evidence type="ECO:0000256" key="6">
    <source>
        <dbReference type="ARBA" id="ARBA00022989"/>
    </source>
</evidence>
<feature type="transmembrane region" description="Helical" evidence="8">
    <location>
        <begin position="111"/>
        <end position="129"/>
    </location>
</feature>
<dbReference type="CDD" id="cd06550">
    <property type="entry name" value="TM_ABC_iron-siderophores_like"/>
    <property type="match status" value="1"/>
</dbReference>
<proteinExistence type="inferred from homology"/>
<feature type="transmembrane region" description="Helical" evidence="8">
    <location>
        <begin position="269"/>
        <end position="290"/>
    </location>
</feature>
<dbReference type="InterPro" id="IPR037294">
    <property type="entry name" value="ABC_BtuC-like"/>
</dbReference>
<dbReference type="Proteomes" id="UP000274391">
    <property type="component" value="Unassembled WGS sequence"/>
</dbReference>
<reference evidence="9 10" key="1">
    <citation type="submission" date="2018-11" db="EMBL/GenBank/DDBJ databases">
        <title>YIM 102482-1 draft genome.</title>
        <authorList>
            <person name="Li G."/>
            <person name="Jiang Y."/>
        </authorList>
    </citation>
    <scope>NUCLEOTIDE SEQUENCE [LARGE SCALE GENOMIC DNA]</scope>
    <source>
        <strain evidence="9 10">YIM 102482-1</strain>
    </source>
</reference>
<comment type="caution">
    <text evidence="9">The sequence shown here is derived from an EMBL/GenBank/DDBJ whole genome shotgun (WGS) entry which is preliminary data.</text>
</comment>
<dbReference type="Pfam" id="PF01032">
    <property type="entry name" value="FecCD"/>
    <property type="match status" value="1"/>
</dbReference>
<dbReference type="GO" id="GO:0022857">
    <property type="term" value="F:transmembrane transporter activity"/>
    <property type="evidence" value="ECO:0007669"/>
    <property type="project" value="InterPro"/>
</dbReference>
<evidence type="ECO:0000256" key="1">
    <source>
        <dbReference type="ARBA" id="ARBA00004651"/>
    </source>
</evidence>
<dbReference type="PANTHER" id="PTHR30472:SF27">
    <property type="entry name" value="PETROBACTIN IMPORT SYSTEM PERMEASE PROTEIN YCLN"/>
    <property type="match status" value="1"/>
</dbReference>
<feature type="transmembrane region" description="Helical" evidence="8">
    <location>
        <begin position="296"/>
        <end position="315"/>
    </location>
</feature>
<gene>
    <name evidence="9" type="ORF">EG850_05490</name>
</gene>
<evidence type="ECO:0000256" key="7">
    <source>
        <dbReference type="ARBA" id="ARBA00023136"/>
    </source>
</evidence>
<dbReference type="GO" id="GO:0005886">
    <property type="term" value="C:plasma membrane"/>
    <property type="evidence" value="ECO:0007669"/>
    <property type="project" value="UniProtKB-SubCell"/>
</dbReference>
<evidence type="ECO:0000256" key="5">
    <source>
        <dbReference type="ARBA" id="ARBA00022692"/>
    </source>
</evidence>
<evidence type="ECO:0000313" key="9">
    <source>
        <dbReference type="EMBL" id="RRJ87337.1"/>
    </source>
</evidence>
<feature type="transmembrane region" description="Helical" evidence="8">
    <location>
        <begin position="12"/>
        <end position="35"/>
    </location>
</feature>
<feature type="transmembrane region" description="Helical" evidence="8">
    <location>
        <begin position="221"/>
        <end position="239"/>
    </location>
</feature>
<dbReference type="InterPro" id="IPR000522">
    <property type="entry name" value="ABC_transptr_permease_BtuC"/>
</dbReference>
<feature type="transmembrane region" description="Helical" evidence="8">
    <location>
        <begin position="138"/>
        <end position="160"/>
    </location>
</feature>
<feature type="transmembrane region" description="Helical" evidence="8">
    <location>
        <begin position="55"/>
        <end position="75"/>
    </location>
</feature>
<dbReference type="EMBL" id="RQVS01000005">
    <property type="protein sequence ID" value="RRJ87337.1"/>
    <property type="molecule type" value="Genomic_DNA"/>
</dbReference>
<sequence length="325" mass="34288">MLFQQRLARWGLPLLIALTLAAGVVSLFVGAGGAVGATPDGEVGYFFSSRVPRTLALILAGVAMALSGMIMQMLARNRFAEPSTAGTIDSATLGVLMVMIFAPGMPVLGKMIAGTIAALIGTGIFMLILRRMPLRDPLMVPLVGIMLGGVIGAVTSFLAYRLDLLQALTGLQTANFSAMMQGRYELMWLALVLSVIAFIAADRFTVAGLGDDMTTNLGLNYGRIVAIGLIIVAMNTALVVVHVGAIPFIGLIVPNLVAMALGDNVRRTAPWVALLGAFLVLVCDIIGRLVNWPYELPLGLVMSVVGAAIFLVILLRPERSKVARA</sequence>
<keyword evidence="3" id="KW-0813">Transport</keyword>
<feature type="transmembrane region" description="Helical" evidence="8">
    <location>
        <begin position="186"/>
        <end position="209"/>
    </location>
</feature>
<dbReference type="OrthoDB" id="9811975at2"/>
<name>A0A3P3VYE7_9MICO</name>
<dbReference type="GO" id="GO:0033214">
    <property type="term" value="P:siderophore-iron import into cell"/>
    <property type="evidence" value="ECO:0007669"/>
    <property type="project" value="TreeGrafter"/>
</dbReference>